<dbReference type="FunFam" id="2.30.30.560:FF:000002">
    <property type="entry name" value="Major vault protein-alpha"/>
    <property type="match status" value="1"/>
</dbReference>
<evidence type="ECO:0000259" key="11">
    <source>
        <dbReference type="Pfam" id="PF11978"/>
    </source>
</evidence>
<reference evidence="15" key="1">
    <citation type="submission" date="2016-06" db="UniProtKB">
        <authorList>
            <consortium name="WormBaseParasite"/>
        </authorList>
    </citation>
    <scope>IDENTIFICATION</scope>
</reference>
<evidence type="ECO:0000256" key="9">
    <source>
        <dbReference type="SAM" id="MobiDB-lite"/>
    </source>
</evidence>
<feature type="repeat" description="MVP" evidence="8">
    <location>
        <begin position="310"/>
        <end position="361"/>
    </location>
</feature>
<keyword evidence="7 8" id="KW-0687">Ribonucleoprotein</keyword>
<dbReference type="Gene3D" id="6.10.250.720">
    <property type="match status" value="1"/>
</dbReference>
<dbReference type="Pfam" id="PF17795">
    <property type="entry name" value="Vault_3"/>
    <property type="match status" value="1"/>
</dbReference>
<dbReference type="PANTHER" id="PTHR14165:SF16">
    <property type="entry name" value="MAJOR VAULT PROTEIN"/>
    <property type="match status" value="1"/>
</dbReference>
<keyword evidence="4 8" id="KW-0963">Cytoplasm</keyword>
<evidence type="ECO:0000259" key="12">
    <source>
        <dbReference type="Pfam" id="PF17794"/>
    </source>
</evidence>
<evidence type="ECO:0000256" key="3">
    <source>
        <dbReference type="ARBA" id="ARBA00018296"/>
    </source>
</evidence>
<dbReference type="InterPro" id="IPR036013">
    <property type="entry name" value="Band_7/SPFH_dom_sf"/>
</dbReference>
<dbReference type="Gene3D" id="6.20.380.10">
    <property type="match status" value="1"/>
</dbReference>
<organism evidence="15">
    <name type="scientific">Schistocephalus solidus</name>
    <name type="common">Tapeworm</name>
    <dbReference type="NCBI Taxonomy" id="70667"/>
    <lineage>
        <taxon>Eukaryota</taxon>
        <taxon>Metazoa</taxon>
        <taxon>Spiralia</taxon>
        <taxon>Lophotrochozoa</taxon>
        <taxon>Platyhelminthes</taxon>
        <taxon>Cestoda</taxon>
        <taxon>Eucestoda</taxon>
        <taxon>Diphyllobothriidea</taxon>
        <taxon>Diphyllobothriidae</taxon>
        <taxon>Schistocephalus</taxon>
    </lineage>
</organism>
<name>A0A183SZQ2_SCHSO</name>
<dbReference type="FunFam" id="2.30.30.570:FF:000001">
    <property type="entry name" value="major vault protein-like"/>
    <property type="match status" value="1"/>
</dbReference>
<keyword evidence="5" id="KW-0677">Repeat</keyword>
<feature type="domain" description="Major vault protein repeat" evidence="12">
    <location>
        <begin position="256"/>
        <end position="302"/>
    </location>
</feature>
<feature type="domain" description="Major vault protein repeat" evidence="13">
    <location>
        <begin position="434"/>
        <end position="495"/>
    </location>
</feature>
<accession>A0A183SZQ2</accession>
<feature type="domain" description="Major vault protein repeat" evidence="14">
    <location>
        <begin position="357"/>
        <end position="413"/>
    </location>
</feature>
<evidence type="ECO:0000259" key="14">
    <source>
        <dbReference type="Pfam" id="PF17796"/>
    </source>
</evidence>
<feature type="domain" description="Major vault protein repeat" evidence="10">
    <location>
        <begin position="306"/>
        <end position="346"/>
    </location>
</feature>
<dbReference type="Gene3D" id="2.30.30.560">
    <property type="match status" value="2"/>
</dbReference>
<dbReference type="InterPro" id="IPR041139">
    <property type="entry name" value="MVP_rep_dom"/>
</dbReference>
<feature type="domain" description="Major vault protein repeat" evidence="10">
    <location>
        <begin position="95"/>
        <end position="136"/>
    </location>
</feature>
<dbReference type="FunFam" id="3.30.479.30:FF:000010">
    <property type="entry name" value="major vault protein-like"/>
    <property type="match status" value="1"/>
</dbReference>
<dbReference type="FunFam" id="2.30.30.550:FF:000001">
    <property type="entry name" value="major vault protein-like"/>
    <property type="match status" value="3"/>
</dbReference>
<dbReference type="InterPro" id="IPR039059">
    <property type="entry name" value="MVP"/>
</dbReference>
<feature type="region of interest" description="Disordered" evidence="9">
    <location>
        <begin position="826"/>
        <end position="846"/>
    </location>
</feature>
<feature type="compositionally biased region" description="Basic and acidic residues" evidence="9">
    <location>
        <begin position="640"/>
        <end position="662"/>
    </location>
</feature>
<feature type="repeat" description="MVP" evidence="8">
    <location>
        <begin position="99"/>
        <end position="151"/>
    </location>
</feature>
<feature type="repeat" description="MVP" evidence="8">
    <location>
        <begin position="152"/>
        <end position="204"/>
    </location>
</feature>
<evidence type="ECO:0000313" key="15">
    <source>
        <dbReference type="WBParaSite" id="SSLN_0001006201-mRNA-1"/>
    </source>
</evidence>
<sequence length="846" mass="94931">LDKNTNVTRLVSGPATFFRKDHEKIVKMPQRMITVTPKEYCIISNPVKKDENGTVIMDEYGQASLAYGDEEYRFTQPPFPLYPGEELAKEVTPLTILSQNKALLLSALVDFKSEDGTDRVAGELWLFEGPGIYKPRKEVQVISTRTAEMIKPNTALLLRALMDFTGKDGKKRVYGEEWLVKSVGAYMVGAYEERVKILEAFHLDEKHALRVKAKRTHVDDFGKRRRHGEEWLITHLDAESHIPSVNEEVVKVVSPIVLSSNNYCVVCDPVDDKGVPRIGKKILIRGEKSFFLMPGERLDAGINTVYVLGQNEGIILRAMESFQDGNIARTAGEEWMLTGPLEYVPPIEVEVITVRQAIPLDEHEGIYVREKRSGQVRAVIGSTYMLNQDEELWPKKLSPAVEQILRANKDPQGERAEFRKSADAKEDSWDPTRVVTYRVPHNAAAQIYDYKGKKSRVVFGPERVMLGPDEEFTLLSLSGGKPKRPNIIKTICLLLGPDFCTDVLVVETADHARLSIQLSYNWQFEIPANPTQEDATKLFSQPDFVGDFCKAIAARVRGIVASVTFDRFHKNSASLITQSVFGVNAEGEMRHRLVFPQNNLVVTSVDVQAVEPVDQRTRDALQKSVQLAIEITSNSQEAAARQEAERLDQEARGKLERQRIEDEAKAEEARRGLLELQVQLAALESTGQAKAEAQSRVEAALISSQAEVEKARLEVEAEKIKADAELERLKLAREAELDYIQKKTQLNLERKKQDVEIETTYFLKRVEALGAENLRHIACAGPERDVRMLRALNLKSTLITDGRSPVNLLDATTGLIGQARSTVHVRQPEGEVTATEPIMEETDSDA</sequence>
<feature type="domain" description="Major vault protein shoulder" evidence="11">
    <location>
        <begin position="496"/>
        <end position="614"/>
    </location>
</feature>
<evidence type="ECO:0000256" key="2">
    <source>
        <dbReference type="ARBA" id="ARBA00004496"/>
    </source>
</evidence>
<feature type="repeat" description="MVP" evidence="8">
    <location>
        <begin position="205"/>
        <end position="259"/>
    </location>
</feature>
<feature type="repeat" description="MVP" evidence="8">
    <location>
        <begin position="38"/>
        <end position="98"/>
    </location>
</feature>
<dbReference type="InterPro" id="IPR040989">
    <property type="entry name" value="Vault_3"/>
</dbReference>
<dbReference type="InterPro" id="IPR021870">
    <property type="entry name" value="MVP_shoulder"/>
</dbReference>
<evidence type="ECO:0000259" key="13">
    <source>
        <dbReference type="Pfam" id="PF17795"/>
    </source>
</evidence>
<dbReference type="GO" id="GO:1990904">
    <property type="term" value="C:ribonucleoprotein complex"/>
    <property type="evidence" value="ECO:0007669"/>
    <property type="project" value="UniProtKB-UniRule"/>
</dbReference>
<feature type="domain" description="Major vault protein repeat" evidence="10">
    <location>
        <begin position="203"/>
        <end position="243"/>
    </location>
</feature>
<dbReference type="WBParaSite" id="SSLN_0001006201-mRNA-1">
    <property type="protein sequence ID" value="SSLN_0001006201-mRNA-1"/>
    <property type="gene ID" value="SSLN_0001006201"/>
</dbReference>
<comment type="subcellular location">
    <subcellularLocation>
        <location evidence="2 8">Cytoplasm</location>
    </subcellularLocation>
    <subcellularLocation>
        <location evidence="1">Nucleus</location>
    </subcellularLocation>
</comment>
<protein>
    <recommendedName>
        <fullName evidence="3">Major vault protein</fullName>
    </recommendedName>
</protein>
<dbReference type="Gene3D" id="2.30.30.620">
    <property type="match status" value="1"/>
</dbReference>
<dbReference type="Pfam" id="PF11978">
    <property type="entry name" value="MVP_shoulder"/>
    <property type="match status" value="1"/>
</dbReference>
<dbReference type="PANTHER" id="PTHR14165">
    <property type="entry name" value="MAJOR VAULT PROTEIN"/>
    <property type="match status" value="1"/>
</dbReference>
<proteinExistence type="predicted"/>
<dbReference type="Pfam" id="PF17794">
    <property type="entry name" value="Vault_2"/>
    <property type="match status" value="2"/>
</dbReference>
<dbReference type="Pfam" id="PF17796">
    <property type="entry name" value="Vault_4"/>
    <property type="match status" value="1"/>
</dbReference>
<dbReference type="InterPro" id="IPR041134">
    <property type="entry name" value="Vault_2"/>
</dbReference>
<dbReference type="InterPro" id="IPR041136">
    <property type="entry name" value="Vault_4"/>
</dbReference>
<evidence type="ECO:0000256" key="6">
    <source>
        <dbReference type="ARBA" id="ARBA00023242"/>
    </source>
</evidence>
<dbReference type="PROSITE" id="PS51224">
    <property type="entry name" value="MVP"/>
    <property type="match status" value="5"/>
</dbReference>
<keyword evidence="6" id="KW-0539">Nucleus</keyword>
<dbReference type="GO" id="GO:0005634">
    <property type="term" value="C:nucleus"/>
    <property type="evidence" value="ECO:0007669"/>
    <property type="project" value="UniProtKB-SubCell"/>
</dbReference>
<dbReference type="CDD" id="cd08825">
    <property type="entry name" value="MVP_shoulder"/>
    <property type="match status" value="1"/>
</dbReference>
<dbReference type="InterPro" id="IPR043179">
    <property type="entry name" value="Vault_2_sf"/>
</dbReference>
<feature type="domain" description="Major vault protein repeat" evidence="12">
    <location>
        <begin position="32"/>
        <end position="91"/>
    </location>
</feature>
<evidence type="ECO:0000256" key="4">
    <source>
        <dbReference type="ARBA" id="ARBA00022490"/>
    </source>
</evidence>
<dbReference type="Pfam" id="PF01505">
    <property type="entry name" value="Vault"/>
    <property type="match status" value="4"/>
</dbReference>
<dbReference type="FunFam" id="2.30.30.560:FF:000001">
    <property type="entry name" value="major vault protein-like"/>
    <property type="match status" value="1"/>
</dbReference>
<dbReference type="Gene3D" id="2.30.30.550">
    <property type="entry name" value="Major Vault Protein repeat"/>
    <property type="match status" value="4"/>
</dbReference>
<evidence type="ECO:0000256" key="5">
    <source>
        <dbReference type="ARBA" id="ARBA00022737"/>
    </source>
</evidence>
<dbReference type="InterPro" id="IPR002499">
    <property type="entry name" value="Vault_N"/>
</dbReference>
<evidence type="ECO:0000259" key="10">
    <source>
        <dbReference type="Pfam" id="PF01505"/>
    </source>
</evidence>
<dbReference type="Gene3D" id="2.30.30.570">
    <property type="match status" value="2"/>
</dbReference>
<dbReference type="Gene3D" id="3.30.479.30">
    <property type="entry name" value="Band 7 domain"/>
    <property type="match status" value="1"/>
</dbReference>
<evidence type="ECO:0000256" key="7">
    <source>
        <dbReference type="ARBA" id="ARBA00023274"/>
    </source>
</evidence>
<evidence type="ECO:0000256" key="8">
    <source>
        <dbReference type="PROSITE-ProRule" id="PRU00571"/>
    </source>
</evidence>
<dbReference type="GO" id="GO:0005737">
    <property type="term" value="C:cytoplasm"/>
    <property type="evidence" value="ECO:0007669"/>
    <property type="project" value="UniProtKB-SubCell"/>
</dbReference>
<dbReference type="InterPro" id="IPR043023">
    <property type="entry name" value="MVP_rep_sf"/>
</dbReference>
<feature type="region of interest" description="Disordered" evidence="9">
    <location>
        <begin position="639"/>
        <end position="662"/>
    </location>
</feature>
<dbReference type="AlphaFoldDB" id="A0A183SZQ2"/>
<feature type="domain" description="Major vault protein repeat" evidence="10">
    <location>
        <begin position="150"/>
        <end position="186"/>
    </location>
</feature>
<evidence type="ECO:0000256" key="1">
    <source>
        <dbReference type="ARBA" id="ARBA00004123"/>
    </source>
</evidence>